<protein>
    <submittedName>
        <fullName evidence="1">Uncharacterized protein</fullName>
    </submittedName>
</protein>
<dbReference type="KEGG" id="abo:ABO_2525"/>
<organism evidence="1 2">
    <name type="scientific">Alcanivorax borkumensis (strain ATCC 700651 / DSM 11573 / NCIMB 13689 / SK2)</name>
    <dbReference type="NCBI Taxonomy" id="393595"/>
    <lineage>
        <taxon>Bacteria</taxon>
        <taxon>Pseudomonadati</taxon>
        <taxon>Pseudomonadota</taxon>
        <taxon>Gammaproteobacteria</taxon>
        <taxon>Oceanospirillales</taxon>
        <taxon>Alcanivoracaceae</taxon>
        <taxon>Alcanivorax</taxon>
    </lineage>
</organism>
<dbReference type="HOGENOM" id="CLU_3211505_0_0_6"/>
<gene>
    <name evidence="1" type="ordered locus">ABO_2525</name>
</gene>
<dbReference type="AlphaFoldDB" id="Q0VLH5"/>
<keyword evidence="2" id="KW-1185">Reference proteome</keyword>
<evidence type="ECO:0000313" key="2">
    <source>
        <dbReference type="Proteomes" id="UP000008871"/>
    </source>
</evidence>
<sequence>MGADTSGVSGIEPRGVLDSQVPDILRFVMNFGFPAKRDYSFSFP</sequence>
<proteinExistence type="predicted"/>
<reference evidence="1 2" key="1">
    <citation type="journal article" date="2006" name="Nat. Biotechnol.">
        <title>Genome sequence of the ubiquitous hydrocarbon-degrading marine bacterium Alcanivorax borkumensis.</title>
        <authorList>
            <person name="Schneiker S."/>
            <person name="Martins dos Santos V.A.P."/>
            <person name="Bartels D."/>
            <person name="Bekel T."/>
            <person name="Brecht M."/>
            <person name="Buhrmester J."/>
            <person name="Chernikova T.N."/>
            <person name="Denaro R."/>
            <person name="Ferrer M."/>
            <person name="Gertler C."/>
            <person name="Goesmann A."/>
            <person name="Golyshina O.V."/>
            <person name="Kaminski F."/>
            <person name="Khachane A.N."/>
            <person name="Lang S."/>
            <person name="Linke B."/>
            <person name="McHardy A.C."/>
            <person name="Meyer F."/>
            <person name="Nechitaylo T."/>
            <person name="Puehler A."/>
            <person name="Regenhardt D."/>
            <person name="Rupp O."/>
            <person name="Sabirova J.S."/>
            <person name="Selbitschka W."/>
            <person name="Yakimov M.M."/>
            <person name="Timmis K.N."/>
            <person name="Vorhoelter F.-J."/>
            <person name="Weidner S."/>
            <person name="Kaiser O."/>
            <person name="Golyshin P.N."/>
        </authorList>
    </citation>
    <scope>NUCLEOTIDE SEQUENCE [LARGE SCALE GENOMIC DNA]</scope>
    <source>
        <strain evidence="2">ATCC 700651 / DSM 11573 / NCIMB 13689 / SK2</strain>
    </source>
</reference>
<name>Q0VLH5_ALCBS</name>
<dbReference type="Proteomes" id="UP000008871">
    <property type="component" value="Chromosome"/>
</dbReference>
<accession>Q0VLH5</accession>
<evidence type="ECO:0000313" key="1">
    <source>
        <dbReference type="EMBL" id="CAL17973.1"/>
    </source>
</evidence>
<dbReference type="EMBL" id="AM286690">
    <property type="protein sequence ID" value="CAL17973.1"/>
    <property type="molecule type" value="Genomic_DNA"/>
</dbReference>